<evidence type="ECO:0000313" key="3">
    <source>
        <dbReference type="EMBL" id="RWR98757.1"/>
    </source>
</evidence>
<feature type="domain" description="Integrase catalytic" evidence="2">
    <location>
        <begin position="46"/>
        <end position="205"/>
    </location>
</feature>
<dbReference type="Gene3D" id="2.40.50.40">
    <property type="match status" value="1"/>
</dbReference>
<dbReference type="GO" id="GO:0015074">
    <property type="term" value="P:DNA integration"/>
    <property type="evidence" value="ECO:0007669"/>
    <property type="project" value="InterPro"/>
</dbReference>
<dbReference type="Proteomes" id="UP000285301">
    <property type="component" value="Unassembled WGS sequence"/>
</dbReference>
<keyword evidence="4" id="KW-1185">Reference proteome</keyword>
<dbReference type="InterPro" id="IPR036397">
    <property type="entry name" value="RNaseH_sf"/>
</dbReference>
<dbReference type="SMART" id="SM00298">
    <property type="entry name" value="CHROMO"/>
    <property type="match status" value="1"/>
</dbReference>
<dbReference type="SUPFAM" id="SSF53098">
    <property type="entry name" value="Ribonuclease H-like"/>
    <property type="match status" value="1"/>
</dbReference>
<proteinExistence type="predicted"/>
<evidence type="ECO:0000313" key="4">
    <source>
        <dbReference type="Proteomes" id="UP000285301"/>
    </source>
</evidence>
<dbReference type="PANTHER" id="PTHR46585">
    <property type="entry name" value="INTEGRASE CORE DOMAIN CONTAINING PROTEIN"/>
    <property type="match status" value="1"/>
</dbReference>
<dbReference type="AlphaFoldDB" id="A0A443Q707"/>
<dbReference type="CDD" id="cd00024">
    <property type="entry name" value="CD_CSD"/>
    <property type="match status" value="1"/>
</dbReference>
<evidence type="ECO:0000259" key="2">
    <source>
        <dbReference type="PROSITE" id="PS50994"/>
    </source>
</evidence>
<gene>
    <name evidence="3" type="ORF">B4U79_15227</name>
</gene>
<accession>A0A443Q707</accession>
<dbReference type="EMBL" id="NCKU01019267">
    <property type="protein sequence ID" value="RWR98757.1"/>
    <property type="molecule type" value="Genomic_DNA"/>
</dbReference>
<dbReference type="STRING" id="1965070.A0A443Q707"/>
<dbReference type="Pfam" id="PF00385">
    <property type="entry name" value="Chromo"/>
    <property type="match status" value="1"/>
</dbReference>
<dbReference type="InterPro" id="IPR001584">
    <property type="entry name" value="Integrase_cat-core"/>
</dbReference>
<organism evidence="3 4">
    <name type="scientific">Dinothrombium tinctorium</name>
    <dbReference type="NCBI Taxonomy" id="1965070"/>
    <lineage>
        <taxon>Eukaryota</taxon>
        <taxon>Metazoa</taxon>
        <taxon>Ecdysozoa</taxon>
        <taxon>Arthropoda</taxon>
        <taxon>Chelicerata</taxon>
        <taxon>Arachnida</taxon>
        <taxon>Acari</taxon>
        <taxon>Acariformes</taxon>
        <taxon>Trombidiformes</taxon>
        <taxon>Prostigmata</taxon>
        <taxon>Anystina</taxon>
        <taxon>Parasitengona</taxon>
        <taxon>Trombidioidea</taxon>
        <taxon>Trombidiidae</taxon>
        <taxon>Dinothrombium</taxon>
    </lineage>
</organism>
<dbReference type="GO" id="GO:0005694">
    <property type="term" value="C:chromosome"/>
    <property type="evidence" value="ECO:0007669"/>
    <property type="project" value="UniProtKB-ARBA"/>
</dbReference>
<dbReference type="InterPro" id="IPR016197">
    <property type="entry name" value="Chromo-like_dom_sf"/>
</dbReference>
<feature type="non-terminal residue" evidence="3">
    <location>
        <position position="1"/>
    </location>
</feature>
<dbReference type="InterPro" id="IPR023780">
    <property type="entry name" value="Chromo_domain"/>
</dbReference>
<protein>
    <submittedName>
        <fullName evidence="3">Uncharacterized protein</fullName>
    </submittedName>
</protein>
<dbReference type="Gene3D" id="3.30.420.10">
    <property type="entry name" value="Ribonuclease H-like superfamily/Ribonuclease H"/>
    <property type="match status" value="1"/>
</dbReference>
<reference evidence="3 4" key="1">
    <citation type="journal article" date="2018" name="Gigascience">
        <title>Genomes of trombidid mites reveal novel predicted allergens and laterally-transferred genes associated with secondary metabolism.</title>
        <authorList>
            <person name="Dong X."/>
            <person name="Chaisiri K."/>
            <person name="Xia D."/>
            <person name="Armstrong S.D."/>
            <person name="Fang Y."/>
            <person name="Donnelly M.J."/>
            <person name="Kadowaki T."/>
            <person name="McGarry J.W."/>
            <person name="Darby A.C."/>
            <person name="Makepeace B.L."/>
        </authorList>
    </citation>
    <scope>NUCLEOTIDE SEQUENCE [LARGE SCALE GENOMIC DNA]</scope>
    <source>
        <strain evidence="3">UoL-WK</strain>
    </source>
</reference>
<comment type="caution">
    <text evidence="3">The sequence shown here is derived from an EMBL/GenBank/DDBJ whole genome shotgun (WGS) entry which is preliminary data.</text>
</comment>
<dbReference type="PANTHER" id="PTHR46585:SF1">
    <property type="entry name" value="CHROMO DOMAIN-CONTAINING PROTEIN"/>
    <property type="match status" value="1"/>
</dbReference>
<dbReference type="PROSITE" id="PS50994">
    <property type="entry name" value="INTEGRASE"/>
    <property type="match status" value="1"/>
</dbReference>
<dbReference type="InterPro" id="IPR000953">
    <property type="entry name" value="Chromo/chromo_shadow_dom"/>
</dbReference>
<dbReference type="OrthoDB" id="6508433at2759"/>
<dbReference type="PROSITE" id="PS50013">
    <property type="entry name" value="CHROMO_2"/>
    <property type="match status" value="1"/>
</dbReference>
<name>A0A443Q707_9ACAR</name>
<dbReference type="GO" id="GO:0003676">
    <property type="term" value="F:nucleic acid binding"/>
    <property type="evidence" value="ECO:0007669"/>
    <property type="project" value="InterPro"/>
</dbReference>
<dbReference type="InterPro" id="IPR012337">
    <property type="entry name" value="RNaseH-like_sf"/>
</dbReference>
<feature type="domain" description="Chromo" evidence="1">
    <location>
        <begin position="300"/>
        <end position="345"/>
    </location>
</feature>
<dbReference type="SUPFAM" id="SSF54160">
    <property type="entry name" value="Chromo domain-like"/>
    <property type="match status" value="1"/>
</dbReference>
<sequence>AEKLFEAARLKSASISLEDVKDWLSKQLTYTLHKPVRKNFMRNKIIVSRKNEQWEADIVDMQEFAKSNKGFKYIVTIIDCFSKYAYAYPLKTKGANEVTNIFKKLFLEVCPEKLRTDRGKEFENKLFKDLLNKYDVNFFTSKDDKIKCAIVERFNRSLKSKMFKYFTSKGTRKYIDILQDLVTSYNNATHRTIKMKPVDVNLENEEEVFFNTYKAPSVRVLVKKSFSKSKIKDGDKVRIRYKLNPFDKGYYPNWTDSVYTVKDVLTRHKRPLVKISDESGRKIENRFYPEEVQKIKGDVYRIEKIIKRRKRGGKTEYFVKWLNHSSDFNSWISADDIVSTQNGSE</sequence>
<dbReference type="Pfam" id="PF00665">
    <property type="entry name" value="rve"/>
    <property type="match status" value="1"/>
</dbReference>
<evidence type="ECO:0000259" key="1">
    <source>
        <dbReference type="PROSITE" id="PS50013"/>
    </source>
</evidence>